<gene>
    <name evidence="3" type="primary">LOC130496300</name>
</gene>
<dbReference type="PANTHER" id="PTHR33411">
    <property type="entry name" value="OS08G0392500 PROTEIN"/>
    <property type="match status" value="1"/>
</dbReference>
<dbReference type="Gene3D" id="1.20.5.170">
    <property type="match status" value="1"/>
</dbReference>
<dbReference type="AlphaFoldDB" id="A0A9W3BYL3"/>
<dbReference type="Proteomes" id="UP000504610">
    <property type="component" value="Chromosome 6"/>
</dbReference>
<reference evidence="3" key="2">
    <citation type="submission" date="2025-08" db="UniProtKB">
        <authorList>
            <consortium name="RefSeq"/>
        </authorList>
    </citation>
    <scope>IDENTIFICATION</scope>
    <source>
        <tissue evidence="3">Leaf</tissue>
    </source>
</reference>
<dbReference type="InterPro" id="IPR004252">
    <property type="entry name" value="Probable_transposase_24"/>
</dbReference>
<name>A0A9W3BYL3_RAPSA</name>
<evidence type="ECO:0000313" key="3">
    <source>
        <dbReference type="RefSeq" id="XP_056844256.1"/>
    </source>
</evidence>
<feature type="compositionally biased region" description="Low complexity" evidence="1">
    <location>
        <begin position="432"/>
        <end position="466"/>
    </location>
</feature>
<keyword evidence="2" id="KW-1185">Reference proteome</keyword>
<dbReference type="PANTHER" id="PTHR33411:SF34">
    <property type="entry name" value="PROTEIN, PUTATIVE-RELATED"/>
    <property type="match status" value="1"/>
</dbReference>
<dbReference type="RefSeq" id="XP_056844256.1">
    <property type="nucleotide sequence ID" value="XM_056988276.1"/>
</dbReference>
<sequence>MAPSTGIPTESRRRARSTGLQLPDMRQGRPQLTLSEPSAMAPSPPPPGVVPPGAVPPGAVPPGAVPPGAVPHASVGSSSAVPAAPAPYVRRREEALLRAPSRRNQPHLHPDKLNGALWFGIDPEVHAFMRATWQGNFWGSWANWTDLPPEKPDQWWHAFIQHYYWDDQFHDEIYSKWKTQTQVTVCGRISQKRRDNKQPSYMSNTHWATMLEKYSTEHAKKKSAKAAKSRKSAPVGKKMHKHGAGPCCFLGIHYKMMVDEGLDELPSYTALARKTHTGKNGSFLDERTEELVLEVEQAVEEMLEEESPLGDSPTDSTAASNAKRYLLNQEYIKRGTTKKGTVYGLGSVQYKNSSPSVPIPVSLKRNLDVDMRMSGFETTISEVKEDIAGVKEDFSALKTEINAFKTEVTGGMSASQATLNMILQTLQSQASTPASTAQPFQPQAQSQPQGQPQAPVQSQAPSTAPQHLTTNNQSDLDRWCQDFGM</sequence>
<feature type="compositionally biased region" description="Pro residues" evidence="1">
    <location>
        <begin position="42"/>
        <end position="63"/>
    </location>
</feature>
<dbReference type="OrthoDB" id="1100163at2759"/>
<dbReference type="KEGG" id="rsz:130496300"/>
<organism evidence="2 3">
    <name type="scientific">Raphanus sativus</name>
    <name type="common">Radish</name>
    <name type="synonym">Raphanus raphanistrum var. sativus</name>
    <dbReference type="NCBI Taxonomy" id="3726"/>
    <lineage>
        <taxon>Eukaryota</taxon>
        <taxon>Viridiplantae</taxon>
        <taxon>Streptophyta</taxon>
        <taxon>Embryophyta</taxon>
        <taxon>Tracheophyta</taxon>
        <taxon>Spermatophyta</taxon>
        <taxon>Magnoliopsida</taxon>
        <taxon>eudicotyledons</taxon>
        <taxon>Gunneridae</taxon>
        <taxon>Pentapetalae</taxon>
        <taxon>rosids</taxon>
        <taxon>malvids</taxon>
        <taxon>Brassicales</taxon>
        <taxon>Brassicaceae</taxon>
        <taxon>Brassiceae</taxon>
        <taxon>Raphanus</taxon>
    </lineage>
</organism>
<protein>
    <submittedName>
        <fullName evidence="3">Uncharacterized protein LOC130496300</fullName>
    </submittedName>
</protein>
<feature type="region of interest" description="Disordered" evidence="1">
    <location>
        <begin position="1"/>
        <end position="63"/>
    </location>
</feature>
<evidence type="ECO:0000313" key="2">
    <source>
        <dbReference type="Proteomes" id="UP000504610"/>
    </source>
</evidence>
<dbReference type="Pfam" id="PF03004">
    <property type="entry name" value="Transposase_24"/>
    <property type="match status" value="1"/>
</dbReference>
<evidence type="ECO:0000256" key="1">
    <source>
        <dbReference type="SAM" id="MobiDB-lite"/>
    </source>
</evidence>
<feature type="region of interest" description="Disordered" evidence="1">
    <location>
        <begin position="430"/>
        <end position="476"/>
    </location>
</feature>
<accession>A0A9W3BYL3</accession>
<proteinExistence type="predicted"/>
<dbReference type="GeneID" id="130496300"/>
<reference evidence="2" key="1">
    <citation type="journal article" date="2019" name="Database">
        <title>The radish genome database (RadishGD): an integrated information resource for radish genomics.</title>
        <authorList>
            <person name="Yu H.J."/>
            <person name="Baek S."/>
            <person name="Lee Y.J."/>
            <person name="Cho A."/>
            <person name="Mun J.H."/>
        </authorList>
    </citation>
    <scope>NUCLEOTIDE SEQUENCE [LARGE SCALE GENOMIC DNA]</scope>
    <source>
        <strain evidence="2">cv. WK10039</strain>
    </source>
</reference>